<evidence type="ECO:0000256" key="1">
    <source>
        <dbReference type="ARBA" id="ARBA00000968"/>
    </source>
</evidence>
<evidence type="ECO:0000256" key="6">
    <source>
        <dbReference type="ARBA" id="ARBA00022619"/>
    </source>
</evidence>
<dbReference type="GO" id="GO:0009231">
    <property type="term" value="P:riboflavin biosynthetic process"/>
    <property type="evidence" value="ECO:0007669"/>
    <property type="project" value="UniProtKB-KW"/>
</dbReference>
<feature type="domain" description="Lumazine-binding" evidence="11">
    <location>
        <begin position="1"/>
        <end position="95"/>
    </location>
</feature>
<proteinExistence type="predicted"/>
<evidence type="ECO:0000256" key="4">
    <source>
        <dbReference type="ARBA" id="ARBA00012827"/>
    </source>
</evidence>
<evidence type="ECO:0000256" key="5">
    <source>
        <dbReference type="ARBA" id="ARBA00013950"/>
    </source>
</evidence>
<name>A0A1G9B1I3_9BACT</name>
<feature type="domain" description="Lumazine-binding" evidence="11">
    <location>
        <begin position="96"/>
        <end position="192"/>
    </location>
</feature>
<dbReference type="PANTHER" id="PTHR21098">
    <property type="entry name" value="RIBOFLAVIN SYNTHASE ALPHA CHAIN"/>
    <property type="match status" value="1"/>
</dbReference>
<keyword evidence="7" id="KW-0808">Transferase</keyword>
<dbReference type="STRING" id="246191.SAMN05660337_0093"/>
<evidence type="ECO:0000256" key="8">
    <source>
        <dbReference type="ARBA" id="ARBA00022737"/>
    </source>
</evidence>
<dbReference type="Pfam" id="PF00677">
    <property type="entry name" value="Lum_binding"/>
    <property type="match status" value="2"/>
</dbReference>
<dbReference type="Gene3D" id="2.40.30.20">
    <property type="match status" value="2"/>
</dbReference>
<dbReference type="PROSITE" id="PS51177">
    <property type="entry name" value="LUMAZINE_BIND"/>
    <property type="match status" value="2"/>
</dbReference>
<dbReference type="NCBIfam" id="NF006767">
    <property type="entry name" value="PRK09289.1"/>
    <property type="match status" value="1"/>
</dbReference>
<dbReference type="EMBL" id="FNGA01000001">
    <property type="protein sequence ID" value="SDK32770.1"/>
    <property type="molecule type" value="Genomic_DNA"/>
</dbReference>
<comment type="function">
    <text evidence="2">Catalyzes the dismutation of two molecules of 6,7-dimethyl-8-ribityllumazine, resulting in the formation of riboflavin and 5-amino-6-(D-ribitylamino)uracil.</text>
</comment>
<dbReference type="RefSeq" id="WP_092157190.1">
    <property type="nucleotide sequence ID" value="NZ_FNGA01000001.1"/>
</dbReference>
<dbReference type="PIRSF" id="PIRSF000498">
    <property type="entry name" value="Riboflavin_syn_A"/>
    <property type="match status" value="1"/>
</dbReference>
<dbReference type="FunFam" id="2.40.30.20:FF:000004">
    <property type="entry name" value="Riboflavin synthase, alpha subunit"/>
    <property type="match status" value="1"/>
</dbReference>
<dbReference type="InterPro" id="IPR017938">
    <property type="entry name" value="Riboflavin_synthase-like_b-brl"/>
</dbReference>
<evidence type="ECO:0000256" key="3">
    <source>
        <dbReference type="ARBA" id="ARBA00004887"/>
    </source>
</evidence>
<accession>A0A1G9B1I3</accession>
<evidence type="ECO:0000259" key="11">
    <source>
        <dbReference type="PROSITE" id="PS51177"/>
    </source>
</evidence>
<dbReference type="InterPro" id="IPR026017">
    <property type="entry name" value="Lumazine-bd_dom"/>
</dbReference>
<evidence type="ECO:0000256" key="9">
    <source>
        <dbReference type="NCBIfam" id="TIGR00187"/>
    </source>
</evidence>
<comment type="pathway">
    <text evidence="3">Cofactor biosynthesis; riboflavin biosynthesis; riboflavin from 2-hydroxy-3-oxobutyl phosphate and 5-amino-6-(D-ribitylamino)uracil: step 2/2.</text>
</comment>
<keyword evidence="8" id="KW-0677">Repeat</keyword>
<dbReference type="InterPro" id="IPR023366">
    <property type="entry name" value="ATP_synth_asu-like_sf"/>
</dbReference>
<dbReference type="NCBIfam" id="TIGR00187">
    <property type="entry name" value="ribE"/>
    <property type="match status" value="1"/>
</dbReference>
<dbReference type="InterPro" id="IPR001783">
    <property type="entry name" value="Lumazine-bd"/>
</dbReference>
<organism evidence="12 13">
    <name type="scientific">Maridesulfovibrio ferrireducens</name>
    <dbReference type="NCBI Taxonomy" id="246191"/>
    <lineage>
        <taxon>Bacteria</taxon>
        <taxon>Pseudomonadati</taxon>
        <taxon>Thermodesulfobacteriota</taxon>
        <taxon>Desulfovibrionia</taxon>
        <taxon>Desulfovibrionales</taxon>
        <taxon>Desulfovibrionaceae</taxon>
        <taxon>Maridesulfovibrio</taxon>
    </lineage>
</organism>
<evidence type="ECO:0000256" key="2">
    <source>
        <dbReference type="ARBA" id="ARBA00002803"/>
    </source>
</evidence>
<keyword evidence="13" id="KW-1185">Reference proteome</keyword>
<comment type="catalytic activity">
    <reaction evidence="1">
        <text>2 6,7-dimethyl-8-(1-D-ribityl)lumazine + H(+) = 5-amino-6-(D-ribitylamino)uracil + riboflavin</text>
        <dbReference type="Rhea" id="RHEA:20772"/>
        <dbReference type="ChEBI" id="CHEBI:15378"/>
        <dbReference type="ChEBI" id="CHEBI:15934"/>
        <dbReference type="ChEBI" id="CHEBI:57986"/>
        <dbReference type="ChEBI" id="CHEBI:58201"/>
        <dbReference type="EC" id="2.5.1.9"/>
    </reaction>
</comment>
<dbReference type="PANTHER" id="PTHR21098:SF12">
    <property type="entry name" value="RIBOFLAVIN SYNTHASE"/>
    <property type="match status" value="1"/>
</dbReference>
<evidence type="ECO:0000313" key="13">
    <source>
        <dbReference type="Proteomes" id="UP000199053"/>
    </source>
</evidence>
<dbReference type="AlphaFoldDB" id="A0A1G9B1I3"/>
<dbReference type="SUPFAM" id="SSF63380">
    <property type="entry name" value="Riboflavin synthase domain-like"/>
    <property type="match status" value="2"/>
</dbReference>
<dbReference type="CDD" id="cd00402">
    <property type="entry name" value="Riboflavin_synthase_like"/>
    <property type="match status" value="1"/>
</dbReference>
<evidence type="ECO:0000313" key="12">
    <source>
        <dbReference type="EMBL" id="SDK32770.1"/>
    </source>
</evidence>
<reference evidence="13" key="1">
    <citation type="submission" date="2016-10" db="EMBL/GenBank/DDBJ databases">
        <authorList>
            <person name="Varghese N."/>
            <person name="Submissions S."/>
        </authorList>
    </citation>
    <scope>NUCLEOTIDE SEQUENCE [LARGE SCALE GENOMIC DNA]</scope>
    <source>
        <strain evidence="13">DSM 16995</strain>
    </source>
</reference>
<evidence type="ECO:0000256" key="7">
    <source>
        <dbReference type="ARBA" id="ARBA00022679"/>
    </source>
</evidence>
<feature type="repeat" description="Lumazine-binding" evidence="10">
    <location>
        <begin position="96"/>
        <end position="192"/>
    </location>
</feature>
<feature type="repeat" description="Lumazine-binding" evidence="10">
    <location>
        <begin position="1"/>
        <end position="95"/>
    </location>
</feature>
<dbReference type="OrthoDB" id="9788537at2"/>
<dbReference type="Proteomes" id="UP000199053">
    <property type="component" value="Unassembled WGS sequence"/>
</dbReference>
<keyword evidence="6" id="KW-0686">Riboflavin biosynthesis</keyword>
<evidence type="ECO:0000256" key="10">
    <source>
        <dbReference type="PROSITE-ProRule" id="PRU00524"/>
    </source>
</evidence>
<gene>
    <name evidence="12" type="ORF">SAMN05660337_0093</name>
</gene>
<protein>
    <recommendedName>
        <fullName evidence="5 9">Riboflavin synthase</fullName>
        <ecNumber evidence="4 9">2.5.1.9</ecNumber>
    </recommendedName>
</protein>
<dbReference type="GO" id="GO:0004746">
    <property type="term" value="F:riboflavin synthase activity"/>
    <property type="evidence" value="ECO:0007669"/>
    <property type="project" value="UniProtKB-UniRule"/>
</dbReference>
<dbReference type="EC" id="2.5.1.9" evidence="4 9"/>
<sequence>MFTGLIQGKGSIAKAENRGKETRFTVNAPDIKDYAKGESIAINGVCLTVETFSDSWFSCYASKETMDCTNLGSLKPGSKINYERALAMGDRLGGHIVSGHVDCIASVESVRPAGESQIYKIKFPAEHGPFVVPKGSIGLDGISLTVNDCGPDFLEVNIIPETQEQTTISDWKPGYPVNMETDVIGKYVQRMLGPWTGQSGSAKSNSPESKLTMDFLQKNGF</sequence>